<dbReference type="Gene3D" id="3.30.70.960">
    <property type="entry name" value="SEA domain"/>
    <property type="match status" value="1"/>
</dbReference>
<keyword evidence="1" id="KW-0472">Membrane</keyword>
<name>A0A4U5V3D1_COLLU</name>
<dbReference type="Proteomes" id="UP000298787">
    <property type="component" value="Chromosome 13"/>
</dbReference>
<organism evidence="3 4">
    <name type="scientific">Collichthys lucidus</name>
    <name type="common">Big head croaker</name>
    <name type="synonym">Sciaena lucida</name>
    <dbReference type="NCBI Taxonomy" id="240159"/>
    <lineage>
        <taxon>Eukaryota</taxon>
        <taxon>Metazoa</taxon>
        <taxon>Chordata</taxon>
        <taxon>Craniata</taxon>
        <taxon>Vertebrata</taxon>
        <taxon>Euteleostomi</taxon>
        <taxon>Actinopterygii</taxon>
        <taxon>Neopterygii</taxon>
        <taxon>Teleostei</taxon>
        <taxon>Neoteleostei</taxon>
        <taxon>Acanthomorphata</taxon>
        <taxon>Eupercaria</taxon>
        <taxon>Sciaenidae</taxon>
        <taxon>Collichthys</taxon>
    </lineage>
</organism>
<evidence type="ECO:0000256" key="1">
    <source>
        <dbReference type="SAM" id="Phobius"/>
    </source>
</evidence>
<dbReference type="InterPro" id="IPR000082">
    <property type="entry name" value="SEA_dom"/>
</dbReference>
<dbReference type="InterPro" id="IPR036364">
    <property type="entry name" value="SEA_dom_sf"/>
</dbReference>
<dbReference type="EMBL" id="CM014090">
    <property type="protein sequence ID" value="TKS80825.1"/>
    <property type="molecule type" value="Genomic_DNA"/>
</dbReference>
<feature type="transmembrane region" description="Helical" evidence="1">
    <location>
        <begin position="86"/>
        <end position="112"/>
    </location>
</feature>
<dbReference type="PANTHER" id="PTHR14636">
    <property type="entry name" value="TPA-INDUCED TRANSMEMBRANE PROTEIN"/>
    <property type="match status" value="1"/>
</dbReference>
<proteinExistence type="predicted"/>
<dbReference type="PROSITE" id="PS50024">
    <property type="entry name" value="SEA"/>
    <property type="match status" value="1"/>
</dbReference>
<keyword evidence="1" id="KW-1133">Transmembrane helix</keyword>
<reference evidence="3 4" key="1">
    <citation type="submission" date="2019-01" db="EMBL/GenBank/DDBJ databases">
        <title>Genome Assembly of Collichthys lucidus.</title>
        <authorList>
            <person name="Cai M."/>
            <person name="Xiao S."/>
        </authorList>
    </citation>
    <scope>NUCLEOTIDE SEQUENCE [LARGE SCALE GENOMIC DNA]</scope>
    <source>
        <strain evidence="3">JT15FE1705JMU</strain>
        <tissue evidence="3">Muscle</tissue>
    </source>
</reference>
<evidence type="ECO:0000259" key="2">
    <source>
        <dbReference type="PROSITE" id="PS50024"/>
    </source>
</evidence>
<evidence type="ECO:0000313" key="3">
    <source>
        <dbReference type="EMBL" id="TKS80825.1"/>
    </source>
</evidence>
<dbReference type="SUPFAM" id="SSF82671">
    <property type="entry name" value="SEA domain"/>
    <property type="match status" value="1"/>
</dbReference>
<feature type="domain" description="SEA" evidence="2">
    <location>
        <begin position="126"/>
        <end position="248"/>
    </location>
</feature>
<dbReference type="PANTHER" id="PTHR14636:SF1">
    <property type="entry name" value="TPA-INDUCED TRANSMEMBRANE PROTEIN"/>
    <property type="match status" value="1"/>
</dbReference>
<dbReference type="OrthoDB" id="8879801at2759"/>
<keyword evidence="4" id="KW-1185">Reference proteome</keyword>
<keyword evidence="1 3" id="KW-0812">Transmembrane</keyword>
<dbReference type="Pfam" id="PF01390">
    <property type="entry name" value="SEA"/>
    <property type="match status" value="1"/>
</dbReference>
<evidence type="ECO:0000313" key="4">
    <source>
        <dbReference type="Proteomes" id="UP000298787"/>
    </source>
</evidence>
<accession>A0A4U5V3D1</accession>
<gene>
    <name evidence="3" type="ORF">D9C73_014929</name>
</gene>
<protein>
    <submittedName>
        <fullName evidence="3">TPA-induced transmembrane protein-like protein</fullName>
    </submittedName>
</protein>
<dbReference type="InterPro" id="IPR033223">
    <property type="entry name" value="TTMP"/>
</dbReference>
<dbReference type="AlphaFoldDB" id="A0A4U5V3D1"/>
<sequence>MDMEDIELREIKTNGDHAATYMTAGNGGGAAEREELLNPRTADHNGEVVSCSNAAENGMNLGNAKRSPVCRMKKELNQVVFWKIRLWMVIVFIFLLIAAVILISLLLCSFIYDDPDEKFDPSFFKVPLYFNGSFQLPNLAFTEELYSSENQTLAADIENKLSDLYRASPALGRYFNNTEIHGFRNGSVIVDYQLTFLMPEENQDQLRNFTLSREMVYNVFRQFLYDQEADESAPTYIDPVSLIMFLGH</sequence>